<gene>
    <name evidence="10" type="ORF">RN607_02500</name>
</gene>
<name>A0AA96FE71_9MICO</name>
<dbReference type="InterPro" id="IPR002490">
    <property type="entry name" value="V-ATPase_116kDa_su"/>
</dbReference>
<dbReference type="AlphaFoldDB" id="A0AA96FE71"/>
<evidence type="ECO:0000256" key="9">
    <source>
        <dbReference type="SAM" id="Phobius"/>
    </source>
</evidence>
<keyword evidence="5 9" id="KW-1133">Transmembrane helix</keyword>
<evidence type="ECO:0000256" key="4">
    <source>
        <dbReference type="ARBA" id="ARBA00022692"/>
    </source>
</evidence>
<evidence type="ECO:0000256" key="3">
    <source>
        <dbReference type="ARBA" id="ARBA00022448"/>
    </source>
</evidence>
<dbReference type="KEGG" id="dcp:RN607_02500"/>
<proteinExistence type="inferred from homology"/>
<keyword evidence="3" id="KW-0813">Transport</keyword>
<dbReference type="Proteomes" id="UP001303408">
    <property type="component" value="Chromosome"/>
</dbReference>
<dbReference type="EMBL" id="CP134880">
    <property type="protein sequence ID" value="WNM27895.1"/>
    <property type="molecule type" value="Genomic_DNA"/>
</dbReference>
<protein>
    <submittedName>
        <fullName evidence="10">V-type ATPase 116kDa subunit family protein</fullName>
    </submittedName>
</protein>
<feature type="transmembrane region" description="Helical" evidence="9">
    <location>
        <begin position="183"/>
        <end position="205"/>
    </location>
</feature>
<feature type="compositionally biased region" description="Low complexity" evidence="8">
    <location>
        <begin position="420"/>
        <end position="432"/>
    </location>
</feature>
<evidence type="ECO:0000256" key="7">
    <source>
        <dbReference type="ARBA" id="ARBA00023136"/>
    </source>
</evidence>
<feature type="transmembrane region" description="Helical" evidence="9">
    <location>
        <begin position="142"/>
        <end position="171"/>
    </location>
</feature>
<evidence type="ECO:0000256" key="8">
    <source>
        <dbReference type="SAM" id="MobiDB-lite"/>
    </source>
</evidence>
<dbReference type="RefSeq" id="WP_313544109.1">
    <property type="nucleotide sequence ID" value="NZ_CP134880.1"/>
</dbReference>
<evidence type="ECO:0000256" key="5">
    <source>
        <dbReference type="ARBA" id="ARBA00022989"/>
    </source>
</evidence>
<dbReference type="Pfam" id="PF01496">
    <property type="entry name" value="V_ATPase_I"/>
    <property type="match status" value="2"/>
</dbReference>
<reference evidence="10" key="1">
    <citation type="submission" date="2023-09" db="EMBL/GenBank/DDBJ databases">
        <title>Demequina sp. a novel bacteria isolated from Capsicum annuum.</title>
        <authorList>
            <person name="Humaira Z."/>
            <person name="Lee J."/>
            <person name="Cho D."/>
        </authorList>
    </citation>
    <scope>NUCLEOTIDE SEQUENCE</scope>
    <source>
        <strain evidence="10">PMTSA13</strain>
    </source>
</reference>
<keyword evidence="6" id="KW-0406">Ion transport</keyword>
<organism evidence="10">
    <name type="scientific">Demequina capsici</name>
    <dbReference type="NCBI Taxonomy" id="3075620"/>
    <lineage>
        <taxon>Bacteria</taxon>
        <taxon>Bacillati</taxon>
        <taxon>Actinomycetota</taxon>
        <taxon>Actinomycetes</taxon>
        <taxon>Micrococcales</taxon>
        <taxon>Demequinaceae</taxon>
        <taxon>Demequina</taxon>
    </lineage>
</organism>
<comment type="subcellular location">
    <subcellularLocation>
        <location evidence="1">Membrane</location>
        <topology evidence="1">Multi-pass membrane protein</topology>
    </subcellularLocation>
</comment>
<dbReference type="GO" id="GO:0007035">
    <property type="term" value="P:vacuolar acidification"/>
    <property type="evidence" value="ECO:0007669"/>
    <property type="project" value="TreeGrafter"/>
</dbReference>
<dbReference type="GO" id="GO:0046961">
    <property type="term" value="F:proton-transporting ATPase activity, rotational mechanism"/>
    <property type="evidence" value="ECO:0007669"/>
    <property type="project" value="InterPro"/>
</dbReference>
<comment type="similarity">
    <text evidence="2">Belongs to the V-ATPase 116 kDa subunit family.</text>
</comment>
<feature type="transmembrane region" description="Helical" evidence="9">
    <location>
        <begin position="287"/>
        <end position="307"/>
    </location>
</feature>
<feature type="transmembrane region" description="Helical" evidence="9">
    <location>
        <begin position="225"/>
        <end position="246"/>
    </location>
</feature>
<feature type="transmembrane region" description="Helical" evidence="9">
    <location>
        <begin position="338"/>
        <end position="357"/>
    </location>
</feature>
<evidence type="ECO:0000256" key="1">
    <source>
        <dbReference type="ARBA" id="ARBA00004141"/>
    </source>
</evidence>
<evidence type="ECO:0000256" key="6">
    <source>
        <dbReference type="ARBA" id="ARBA00023065"/>
    </source>
</evidence>
<feature type="region of interest" description="Disordered" evidence="8">
    <location>
        <begin position="419"/>
        <end position="462"/>
    </location>
</feature>
<feature type="transmembrane region" description="Helical" evidence="9">
    <location>
        <begin position="369"/>
        <end position="396"/>
    </location>
</feature>
<accession>A0AA96FE71</accession>
<dbReference type="PANTHER" id="PTHR11629:SF63">
    <property type="entry name" value="V-TYPE PROTON ATPASE SUBUNIT A"/>
    <property type="match status" value="1"/>
</dbReference>
<dbReference type="GO" id="GO:0016471">
    <property type="term" value="C:vacuolar proton-transporting V-type ATPase complex"/>
    <property type="evidence" value="ECO:0007669"/>
    <property type="project" value="TreeGrafter"/>
</dbReference>
<keyword evidence="4 9" id="KW-0812">Transmembrane</keyword>
<dbReference type="GO" id="GO:0033179">
    <property type="term" value="C:proton-transporting V-type ATPase, V0 domain"/>
    <property type="evidence" value="ECO:0007669"/>
    <property type="project" value="InterPro"/>
</dbReference>
<dbReference type="PANTHER" id="PTHR11629">
    <property type="entry name" value="VACUOLAR PROTON ATPASES"/>
    <property type="match status" value="1"/>
</dbReference>
<evidence type="ECO:0000256" key="2">
    <source>
        <dbReference type="ARBA" id="ARBA00009904"/>
    </source>
</evidence>
<feature type="compositionally biased region" description="Low complexity" evidence="8">
    <location>
        <begin position="440"/>
        <end position="462"/>
    </location>
</feature>
<keyword evidence="7 9" id="KW-0472">Membrane</keyword>
<evidence type="ECO:0000313" key="10">
    <source>
        <dbReference type="EMBL" id="WNM27895.1"/>
    </source>
</evidence>
<feature type="transmembrane region" description="Helical" evidence="9">
    <location>
        <begin position="258"/>
        <end position="281"/>
    </location>
</feature>
<dbReference type="GO" id="GO:0051117">
    <property type="term" value="F:ATPase binding"/>
    <property type="evidence" value="ECO:0007669"/>
    <property type="project" value="TreeGrafter"/>
</dbReference>
<sequence length="462" mass="47711">MSPREPRAPREPHAPVVMERVAIVVHTEDRERALRAIARAGVVELDLRTAGSAETDELRRAAAAGVVHERLTGWVGWMPRREHDALTAALAPCGGAVAALRVPPGAQPPTLMPGGTGGTSRTLVDTYGVVPYADLDPARLAAAAYILMFGMMFGDVGHGAILVGVGLALRAGGIRRFRGIRRTWLFVTLAGVTAIVFGALYGAAFGPTGLVPVLWLDPMQEPVPLLLAAVALGALLLAGSYATGTVNRVREGGWAYALYSRSGIAGSGLFVSLGLLAWGLATHVTPLIAAGAALALAALVLIFVGVLTEAGGGATAILQAGIESVDSVSRLGSNVVSFARLAAFGLTHAALLSVIWSGTTSLWGSGLGYVAAVLVFVVGNVITFGLEALIAGIQALRLEYYELFSRVFVGEGRAFRPWRPDLTPSPTDDAPPAAVPSPHGPTAASPATASSPTAPQAPIRKD</sequence>